<reference evidence="2" key="2">
    <citation type="journal article" date="2015" name="Fish Shellfish Immunol.">
        <title>Early steps in the European eel (Anguilla anguilla)-Vibrio vulnificus interaction in the gills: Role of the RtxA13 toxin.</title>
        <authorList>
            <person name="Callol A."/>
            <person name="Pajuelo D."/>
            <person name="Ebbesson L."/>
            <person name="Teles M."/>
            <person name="MacKenzie S."/>
            <person name="Amaro C."/>
        </authorList>
    </citation>
    <scope>NUCLEOTIDE SEQUENCE</scope>
</reference>
<evidence type="ECO:0000256" key="1">
    <source>
        <dbReference type="SAM" id="Phobius"/>
    </source>
</evidence>
<organism evidence="2">
    <name type="scientific">Anguilla anguilla</name>
    <name type="common">European freshwater eel</name>
    <name type="synonym">Muraena anguilla</name>
    <dbReference type="NCBI Taxonomy" id="7936"/>
    <lineage>
        <taxon>Eukaryota</taxon>
        <taxon>Metazoa</taxon>
        <taxon>Chordata</taxon>
        <taxon>Craniata</taxon>
        <taxon>Vertebrata</taxon>
        <taxon>Euteleostomi</taxon>
        <taxon>Actinopterygii</taxon>
        <taxon>Neopterygii</taxon>
        <taxon>Teleostei</taxon>
        <taxon>Anguilliformes</taxon>
        <taxon>Anguillidae</taxon>
        <taxon>Anguilla</taxon>
    </lineage>
</organism>
<sequence>MNLLYSIPLEICVAILAIFDITLLSL</sequence>
<keyword evidence="1" id="KW-0472">Membrane</keyword>
<dbReference type="AlphaFoldDB" id="A0A0E9T5S8"/>
<evidence type="ECO:0000313" key="2">
    <source>
        <dbReference type="EMBL" id="JAH49004.1"/>
    </source>
</evidence>
<accession>A0A0E9T5S8</accession>
<proteinExistence type="predicted"/>
<keyword evidence="1" id="KW-0812">Transmembrane</keyword>
<dbReference type="EMBL" id="GBXM01059573">
    <property type="protein sequence ID" value="JAH49004.1"/>
    <property type="molecule type" value="Transcribed_RNA"/>
</dbReference>
<name>A0A0E9T5S8_ANGAN</name>
<feature type="transmembrane region" description="Helical" evidence="1">
    <location>
        <begin position="6"/>
        <end position="24"/>
    </location>
</feature>
<protein>
    <submittedName>
        <fullName evidence="2">Uncharacterized protein</fullName>
    </submittedName>
</protein>
<reference evidence="2" key="1">
    <citation type="submission" date="2014-11" db="EMBL/GenBank/DDBJ databases">
        <authorList>
            <person name="Amaro Gonzalez C."/>
        </authorList>
    </citation>
    <scope>NUCLEOTIDE SEQUENCE</scope>
</reference>
<keyword evidence="1" id="KW-1133">Transmembrane helix</keyword>